<keyword evidence="5 6" id="KW-0472">Membrane</keyword>
<dbReference type="InterPro" id="IPR020846">
    <property type="entry name" value="MFS_dom"/>
</dbReference>
<feature type="transmembrane region" description="Helical" evidence="6">
    <location>
        <begin position="98"/>
        <end position="119"/>
    </location>
</feature>
<feature type="transmembrane region" description="Helical" evidence="6">
    <location>
        <begin position="47"/>
        <end position="66"/>
    </location>
</feature>
<organism evidence="8 9">
    <name type="scientific">Salsuginibacillus halophilus</name>
    <dbReference type="NCBI Taxonomy" id="517424"/>
    <lineage>
        <taxon>Bacteria</taxon>
        <taxon>Bacillati</taxon>
        <taxon>Bacillota</taxon>
        <taxon>Bacilli</taxon>
        <taxon>Bacillales</taxon>
        <taxon>Bacillaceae</taxon>
        <taxon>Salsuginibacillus</taxon>
    </lineage>
</organism>
<feature type="transmembrane region" description="Helical" evidence="6">
    <location>
        <begin position="168"/>
        <end position="191"/>
    </location>
</feature>
<proteinExistence type="predicted"/>
<feature type="transmembrane region" description="Helical" evidence="6">
    <location>
        <begin position="303"/>
        <end position="325"/>
    </location>
</feature>
<evidence type="ECO:0000256" key="5">
    <source>
        <dbReference type="ARBA" id="ARBA00023136"/>
    </source>
</evidence>
<keyword evidence="4 6" id="KW-1133">Transmembrane helix</keyword>
<dbReference type="EMBL" id="PYAV01000010">
    <property type="protein sequence ID" value="PSL43545.1"/>
    <property type="molecule type" value="Genomic_DNA"/>
</dbReference>
<evidence type="ECO:0000256" key="3">
    <source>
        <dbReference type="ARBA" id="ARBA00022692"/>
    </source>
</evidence>
<dbReference type="AlphaFoldDB" id="A0A2P8HBE2"/>
<feature type="transmembrane region" description="Helical" evidence="6">
    <location>
        <begin position="131"/>
        <end position="156"/>
    </location>
</feature>
<evidence type="ECO:0000313" key="9">
    <source>
        <dbReference type="Proteomes" id="UP000242310"/>
    </source>
</evidence>
<dbReference type="Pfam" id="PF07690">
    <property type="entry name" value="MFS_1"/>
    <property type="match status" value="1"/>
</dbReference>
<evidence type="ECO:0000259" key="7">
    <source>
        <dbReference type="PROSITE" id="PS50850"/>
    </source>
</evidence>
<keyword evidence="3 6" id="KW-0812">Transmembrane</keyword>
<evidence type="ECO:0000256" key="6">
    <source>
        <dbReference type="SAM" id="Phobius"/>
    </source>
</evidence>
<dbReference type="InterPro" id="IPR052524">
    <property type="entry name" value="MFS_Cyanate_Porter"/>
</dbReference>
<feature type="domain" description="Major facilitator superfamily (MFS) profile" evidence="7">
    <location>
        <begin position="10"/>
        <end position="394"/>
    </location>
</feature>
<dbReference type="InterPro" id="IPR036259">
    <property type="entry name" value="MFS_trans_sf"/>
</dbReference>
<dbReference type="SUPFAM" id="SSF103473">
    <property type="entry name" value="MFS general substrate transporter"/>
    <property type="match status" value="1"/>
</dbReference>
<reference evidence="8 9" key="1">
    <citation type="submission" date="2018-03" db="EMBL/GenBank/DDBJ databases">
        <title>Genomic Encyclopedia of Type Strains, Phase III (KMG-III): the genomes of soil and plant-associated and newly described type strains.</title>
        <authorList>
            <person name="Whitman W."/>
        </authorList>
    </citation>
    <scope>NUCLEOTIDE SEQUENCE [LARGE SCALE GENOMIC DNA]</scope>
    <source>
        <strain evidence="8 9">CGMCC 1.07653</strain>
    </source>
</reference>
<feature type="transmembrane region" description="Helical" evidence="6">
    <location>
        <begin position="212"/>
        <end position="235"/>
    </location>
</feature>
<protein>
    <submittedName>
        <fullName evidence="8">CP family cyanate transporter-like MFS transporter</fullName>
    </submittedName>
</protein>
<feature type="transmembrane region" description="Helical" evidence="6">
    <location>
        <begin position="7"/>
        <end position="27"/>
    </location>
</feature>
<dbReference type="GO" id="GO:0005886">
    <property type="term" value="C:plasma membrane"/>
    <property type="evidence" value="ECO:0007669"/>
    <property type="project" value="UniProtKB-SubCell"/>
</dbReference>
<feature type="transmembrane region" description="Helical" evidence="6">
    <location>
        <begin position="73"/>
        <end position="92"/>
    </location>
</feature>
<evidence type="ECO:0000313" key="8">
    <source>
        <dbReference type="EMBL" id="PSL43545.1"/>
    </source>
</evidence>
<comment type="caution">
    <text evidence="8">The sequence shown here is derived from an EMBL/GenBank/DDBJ whole genome shotgun (WGS) entry which is preliminary data.</text>
</comment>
<feature type="transmembrane region" description="Helical" evidence="6">
    <location>
        <begin position="247"/>
        <end position="270"/>
    </location>
</feature>
<keyword evidence="2" id="KW-0813">Transport</keyword>
<dbReference type="PROSITE" id="PS50850">
    <property type="entry name" value="MFS"/>
    <property type="match status" value="1"/>
</dbReference>
<gene>
    <name evidence="8" type="ORF">B0H94_11020</name>
</gene>
<dbReference type="OrthoDB" id="9797740at2"/>
<accession>A0A2P8HBE2</accession>
<comment type="subcellular location">
    <subcellularLocation>
        <location evidence="1">Cell membrane</location>
        <topology evidence="1">Multi-pass membrane protein</topology>
    </subcellularLocation>
</comment>
<dbReference type="Gene3D" id="1.20.1250.20">
    <property type="entry name" value="MFS general substrate transporter like domains"/>
    <property type="match status" value="1"/>
</dbReference>
<keyword evidence="9" id="KW-1185">Reference proteome</keyword>
<dbReference type="GO" id="GO:0022857">
    <property type="term" value="F:transmembrane transporter activity"/>
    <property type="evidence" value="ECO:0007669"/>
    <property type="project" value="InterPro"/>
</dbReference>
<sequence>MQLSSRFQFILFVAGIIFIAFNLRPAITAVGPVIPFIREDTGMSSAAAGSLTTIPLIAFAIFSIAAPRFGRRVGLRTALFIALIVLSAGIFIRTAPFVPAILIGTAFIGTGIAVLNVLLPGLIKESFPAKVGVMTSLYTSCMALMASIASGISVPLADNAGLGWNGSLAVWGILAVLALFTWLPQILHYGTHNRPEQTETVARNYSLWRSPLAWYVTLFMGFQSFLFYNVIAWLPDVLQSFGLTLSFAGWLLFLLQIVGLPGSFAVPLIAEKLKNQKPLIGVICTVYILSLTGLLSALNLPVIIISVILLGLGQGMAISLALTFFGLRAANARDAAGLSGMAQSFGYLIASVGPVAMGMVYDLFGTWEPFLFTLLAAVACIGIFGWRSAEAKYV</sequence>
<name>A0A2P8HBE2_9BACI</name>
<feature type="transmembrane region" description="Helical" evidence="6">
    <location>
        <begin position="279"/>
        <end position="297"/>
    </location>
</feature>
<dbReference type="Proteomes" id="UP000242310">
    <property type="component" value="Unassembled WGS sequence"/>
</dbReference>
<dbReference type="InterPro" id="IPR011701">
    <property type="entry name" value="MFS"/>
</dbReference>
<dbReference type="PANTHER" id="PTHR23523:SF2">
    <property type="entry name" value="2-NITROIMIDAZOLE TRANSPORTER"/>
    <property type="match status" value="1"/>
</dbReference>
<feature type="transmembrane region" description="Helical" evidence="6">
    <location>
        <begin position="345"/>
        <end position="364"/>
    </location>
</feature>
<feature type="transmembrane region" description="Helical" evidence="6">
    <location>
        <begin position="370"/>
        <end position="389"/>
    </location>
</feature>
<dbReference type="PANTHER" id="PTHR23523">
    <property type="match status" value="1"/>
</dbReference>
<dbReference type="CDD" id="cd17339">
    <property type="entry name" value="MFS_NIMT_CynX_like"/>
    <property type="match status" value="1"/>
</dbReference>
<evidence type="ECO:0000256" key="1">
    <source>
        <dbReference type="ARBA" id="ARBA00004651"/>
    </source>
</evidence>
<dbReference type="RefSeq" id="WP_106589218.1">
    <property type="nucleotide sequence ID" value="NZ_PYAV01000010.1"/>
</dbReference>
<evidence type="ECO:0000256" key="2">
    <source>
        <dbReference type="ARBA" id="ARBA00022448"/>
    </source>
</evidence>
<evidence type="ECO:0000256" key="4">
    <source>
        <dbReference type="ARBA" id="ARBA00022989"/>
    </source>
</evidence>